<proteinExistence type="predicted"/>
<protein>
    <submittedName>
        <fullName evidence="1">Uncharacterized protein</fullName>
    </submittedName>
</protein>
<keyword evidence="2" id="KW-1185">Reference proteome</keyword>
<accession>A0ACD0P7D5</accession>
<name>A0ACD0P7D5_9BASI</name>
<dbReference type="Proteomes" id="UP000245626">
    <property type="component" value="Unassembled WGS sequence"/>
</dbReference>
<organism evidence="1 2">
    <name type="scientific">Violaceomyces palustris</name>
    <dbReference type="NCBI Taxonomy" id="1673888"/>
    <lineage>
        <taxon>Eukaryota</taxon>
        <taxon>Fungi</taxon>
        <taxon>Dikarya</taxon>
        <taxon>Basidiomycota</taxon>
        <taxon>Ustilaginomycotina</taxon>
        <taxon>Ustilaginomycetes</taxon>
        <taxon>Violaceomycetales</taxon>
        <taxon>Violaceomycetaceae</taxon>
        <taxon>Violaceomyces</taxon>
    </lineage>
</organism>
<evidence type="ECO:0000313" key="2">
    <source>
        <dbReference type="Proteomes" id="UP000245626"/>
    </source>
</evidence>
<dbReference type="EMBL" id="KZ819703">
    <property type="protein sequence ID" value="PWN53951.1"/>
    <property type="molecule type" value="Genomic_DNA"/>
</dbReference>
<reference evidence="1 2" key="1">
    <citation type="journal article" date="2018" name="Mol. Biol. Evol.">
        <title>Broad Genomic Sampling Reveals a Smut Pathogenic Ancestry of the Fungal Clade Ustilaginomycotina.</title>
        <authorList>
            <person name="Kijpornyongpan T."/>
            <person name="Mondo S.J."/>
            <person name="Barry K."/>
            <person name="Sandor L."/>
            <person name="Lee J."/>
            <person name="Lipzen A."/>
            <person name="Pangilinan J."/>
            <person name="LaButti K."/>
            <person name="Hainaut M."/>
            <person name="Henrissat B."/>
            <person name="Grigoriev I.V."/>
            <person name="Spatafora J.W."/>
            <person name="Aime M.C."/>
        </authorList>
    </citation>
    <scope>NUCLEOTIDE SEQUENCE [LARGE SCALE GENOMIC DNA]</scope>
    <source>
        <strain evidence="1 2">SA 807</strain>
    </source>
</reference>
<evidence type="ECO:0000313" key="1">
    <source>
        <dbReference type="EMBL" id="PWN53951.1"/>
    </source>
</evidence>
<sequence>MEHPSSYAMSRWDTGCCSSLNSPRILCFRLSFVLFFRLIEDFLCILFPFPLFLLLFLSPPFVLLFHFFISFVGRHLALNLPCSETNWNPCIGLAKKKKKKRPDRRRRGLSHEFHLIDLFRGIERLGWE</sequence>
<gene>
    <name evidence="1" type="ORF">IE53DRAFT_76550</name>
</gene>